<proteinExistence type="predicted"/>
<dbReference type="SUPFAM" id="SSF53756">
    <property type="entry name" value="UDP-Glycosyltransferase/glycogen phosphorylase"/>
    <property type="match status" value="1"/>
</dbReference>
<dbReference type="PANTHER" id="PTHR45947:SF3">
    <property type="entry name" value="SULFOQUINOVOSYL TRANSFERASE SQD2"/>
    <property type="match status" value="1"/>
</dbReference>
<dbReference type="CDD" id="cd03814">
    <property type="entry name" value="GT4-like"/>
    <property type="match status" value="1"/>
</dbReference>
<dbReference type="Gene3D" id="3.40.50.2000">
    <property type="entry name" value="Glycogen Phosphorylase B"/>
    <property type="match status" value="2"/>
</dbReference>
<dbReference type="InterPro" id="IPR050194">
    <property type="entry name" value="Glycosyltransferase_grp1"/>
</dbReference>
<dbReference type="AlphaFoldDB" id="A0A937I0J2"/>
<feature type="domain" description="Glycosyltransferase subfamily 4-like N-terminal" evidence="2">
    <location>
        <begin position="33"/>
        <end position="94"/>
    </location>
</feature>
<protein>
    <submittedName>
        <fullName evidence="3">Glycosyltransferase family 1 protein</fullName>
    </submittedName>
</protein>
<gene>
    <name evidence="3" type="ORF">ISQ63_03045</name>
</gene>
<dbReference type="GO" id="GO:0016757">
    <property type="term" value="F:glycosyltransferase activity"/>
    <property type="evidence" value="ECO:0007669"/>
    <property type="project" value="InterPro"/>
</dbReference>
<reference evidence="3" key="1">
    <citation type="submission" date="2020-10" db="EMBL/GenBank/DDBJ databases">
        <title>Microbiome of the Black Sea water column analyzed by genome centric metagenomics.</title>
        <authorList>
            <person name="Cabello-Yeves P.J."/>
            <person name="Callieri C."/>
            <person name="Picazo A."/>
            <person name="Mehrshad M."/>
            <person name="Haro-Moreno J.M."/>
            <person name="Roda-Garcia J."/>
            <person name="Dzembekova N."/>
            <person name="Slabakova V."/>
            <person name="Slabakova N."/>
            <person name="Moncheva S."/>
            <person name="Rodriguez-Valera F."/>
        </authorList>
    </citation>
    <scope>NUCLEOTIDE SEQUENCE</scope>
    <source>
        <strain evidence="3">BS307-5m-G49</strain>
    </source>
</reference>
<organism evidence="3 4">
    <name type="scientific">SAR86 cluster bacterium</name>
    <dbReference type="NCBI Taxonomy" id="2030880"/>
    <lineage>
        <taxon>Bacteria</taxon>
        <taxon>Pseudomonadati</taxon>
        <taxon>Pseudomonadota</taxon>
        <taxon>Gammaproteobacteria</taxon>
        <taxon>SAR86 cluster</taxon>
    </lineage>
</organism>
<dbReference type="InterPro" id="IPR001296">
    <property type="entry name" value="Glyco_trans_1"/>
</dbReference>
<evidence type="ECO:0000259" key="2">
    <source>
        <dbReference type="Pfam" id="PF13477"/>
    </source>
</evidence>
<name>A0A937I0J2_9GAMM</name>
<dbReference type="Proteomes" id="UP000744438">
    <property type="component" value="Unassembled WGS sequence"/>
</dbReference>
<dbReference type="Pfam" id="PF00534">
    <property type="entry name" value="Glycos_transf_1"/>
    <property type="match status" value="1"/>
</dbReference>
<evidence type="ECO:0000313" key="4">
    <source>
        <dbReference type="Proteomes" id="UP000744438"/>
    </source>
</evidence>
<accession>A0A937I0J2</accession>
<evidence type="ECO:0000313" key="3">
    <source>
        <dbReference type="EMBL" id="MBL6811845.1"/>
    </source>
</evidence>
<sequence>MKVLLVTDAWKPQVNGVVTTLENLVKELSIKNEVKIIEPSSFVSVPVPFYREIKLSLNVFKIKKIIKDFRPEIIHIATEGPLGLYARQLCLAKKLNFSTSYHTNFPLYLKKMLGIPVQFTNSFERWFHNAASVTFVNTPSHKKELEEIGIKKLALWSRGIDESIFFPTPSNRNNNYYLYVGRVSKEKNLESFLSLELDKKKVVVGDGPSLKSLKKKYPDVDFLGYKFGRELAEIYSNACVKVFPSRTDTFGIVMIEANACGTPVAGYPVTGPIDVVKNGVNGYLDEDLKHAIKQAQKIDRKSCIAYSKKYSWDEVASNFISTITEANP</sequence>
<dbReference type="Pfam" id="PF13477">
    <property type="entry name" value="Glyco_trans_4_2"/>
    <property type="match status" value="1"/>
</dbReference>
<evidence type="ECO:0000259" key="1">
    <source>
        <dbReference type="Pfam" id="PF00534"/>
    </source>
</evidence>
<dbReference type="EMBL" id="JADHQC010000015">
    <property type="protein sequence ID" value="MBL6811845.1"/>
    <property type="molecule type" value="Genomic_DNA"/>
</dbReference>
<comment type="caution">
    <text evidence="3">The sequence shown here is derived from an EMBL/GenBank/DDBJ whole genome shotgun (WGS) entry which is preliminary data.</text>
</comment>
<feature type="domain" description="Glycosyl transferase family 1" evidence="1">
    <location>
        <begin position="162"/>
        <end position="288"/>
    </location>
</feature>
<dbReference type="InterPro" id="IPR028098">
    <property type="entry name" value="Glyco_trans_4-like_N"/>
</dbReference>
<dbReference type="PANTHER" id="PTHR45947">
    <property type="entry name" value="SULFOQUINOVOSYL TRANSFERASE SQD2"/>
    <property type="match status" value="1"/>
</dbReference>